<name>A0A391P1J0_9EUKA</name>
<sequence>MVQIGSVLICTVLMLLYPMDGSPLITAVDNILRLVHVAPPFLQPLLVMYIYQ</sequence>
<comment type="caution">
    <text evidence="2">The sequence shown here is derived from an EMBL/GenBank/DDBJ whole genome shotgun (WGS) entry which is preliminary data.</text>
</comment>
<accession>A0A391P1J0</accession>
<feature type="signal peptide" evidence="1">
    <location>
        <begin position="1"/>
        <end position="21"/>
    </location>
</feature>
<dbReference type="Proteomes" id="UP000265618">
    <property type="component" value="Unassembled WGS sequence"/>
</dbReference>
<feature type="non-terminal residue" evidence="2">
    <location>
        <position position="1"/>
    </location>
</feature>
<gene>
    <name evidence="2" type="ORF">KIPB_015707</name>
</gene>
<keyword evidence="1" id="KW-0732">Signal</keyword>
<organism evidence="2 3">
    <name type="scientific">Kipferlia bialata</name>
    <dbReference type="NCBI Taxonomy" id="797122"/>
    <lineage>
        <taxon>Eukaryota</taxon>
        <taxon>Metamonada</taxon>
        <taxon>Carpediemonas-like organisms</taxon>
        <taxon>Kipferlia</taxon>
    </lineage>
</organism>
<protein>
    <submittedName>
        <fullName evidence="2">Uncharacterized protein</fullName>
    </submittedName>
</protein>
<evidence type="ECO:0000256" key="1">
    <source>
        <dbReference type="SAM" id="SignalP"/>
    </source>
</evidence>
<dbReference type="AlphaFoldDB" id="A0A391P1J0"/>
<feature type="chain" id="PRO_5017336527" evidence="1">
    <location>
        <begin position="22"/>
        <end position="52"/>
    </location>
</feature>
<proteinExistence type="predicted"/>
<keyword evidence="3" id="KW-1185">Reference proteome</keyword>
<reference evidence="2 3" key="1">
    <citation type="journal article" date="2018" name="PLoS ONE">
        <title>The draft genome of Kipferlia bialata reveals reductive genome evolution in fornicate parasites.</title>
        <authorList>
            <person name="Tanifuji G."/>
            <person name="Takabayashi S."/>
            <person name="Kume K."/>
            <person name="Takagi M."/>
            <person name="Nakayama T."/>
            <person name="Kamikawa R."/>
            <person name="Inagaki Y."/>
            <person name="Hashimoto T."/>
        </authorList>
    </citation>
    <scope>NUCLEOTIDE SEQUENCE [LARGE SCALE GENOMIC DNA]</scope>
    <source>
        <strain evidence="2">NY0173</strain>
    </source>
</reference>
<evidence type="ECO:0000313" key="2">
    <source>
        <dbReference type="EMBL" id="GCA64908.1"/>
    </source>
</evidence>
<dbReference type="EMBL" id="BDIP01009003">
    <property type="protein sequence ID" value="GCA64908.1"/>
    <property type="molecule type" value="Genomic_DNA"/>
</dbReference>
<evidence type="ECO:0000313" key="3">
    <source>
        <dbReference type="Proteomes" id="UP000265618"/>
    </source>
</evidence>